<dbReference type="Pfam" id="PF08543">
    <property type="entry name" value="Phos_pyr_kin"/>
    <property type="match status" value="1"/>
</dbReference>
<evidence type="ECO:0000256" key="4">
    <source>
        <dbReference type="ARBA" id="ARBA00022777"/>
    </source>
</evidence>
<dbReference type="Proteomes" id="UP000247973">
    <property type="component" value="Unassembled WGS sequence"/>
</dbReference>
<feature type="domain" description="Pyridoxamine kinase/Phosphomethylpyrimidine kinase" evidence="6">
    <location>
        <begin position="81"/>
        <end position="252"/>
    </location>
</feature>
<dbReference type="RefSeq" id="WP_110309983.1">
    <property type="nucleotide sequence ID" value="NZ_QICL01000005.1"/>
</dbReference>
<dbReference type="GO" id="GO:0005524">
    <property type="term" value="F:ATP binding"/>
    <property type="evidence" value="ECO:0007669"/>
    <property type="project" value="UniProtKB-KW"/>
</dbReference>
<keyword evidence="5" id="KW-0067">ATP-binding</keyword>
<dbReference type="AlphaFoldDB" id="A0A2V3PTA7"/>
<protein>
    <recommendedName>
        <fullName evidence="1">pyridoxal kinase</fullName>
        <ecNumber evidence="1">2.7.1.35</ecNumber>
    </recommendedName>
</protein>
<dbReference type="Gene3D" id="3.40.1190.20">
    <property type="match status" value="1"/>
</dbReference>
<dbReference type="GO" id="GO:0008478">
    <property type="term" value="F:pyridoxal kinase activity"/>
    <property type="evidence" value="ECO:0007669"/>
    <property type="project" value="UniProtKB-EC"/>
</dbReference>
<name>A0A2V3PTA7_9BACT</name>
<comment type="caution">
    <text evidence="7">The sequence shown here is derived from an EMBL/GenBank/DDBJ whole genome shotgun (WGS) entry which is preliminary data.</text>
</comment>
<gene>
    <name evidence="7" type="ORF">CLV62_10573</name>
</gene>
<reference evidence="7 8" key="1">
    <citation type="submission" date="2018-03" db="EMBL/GenBank/DDBJ databases">
        <title>Genomic Encyclopedia of Archaeal and Bacterial Type Strains, Phase II (KMG-II): from individual species to whole genera.</title>
        <authorList>
            <person name="Goeker M."/>
        </authorList>
    </citation>
    <scope>NUCLEOTIDE SEQUENCE [LARGE SCALE GENOMIC DNA]</scope>
    <source>
        <strain evidence="7 8">DSM 100214</strain>
    </source>
</reference>
<dbReference type="InterPro" id="IPR029056">
    <property type="entry name" value="Ribokinase-like"/>
</dbReference>
<evidence type="ECO:0000256" key="2">
    <source>
        <dbReference type="ARBA" id="ARBA00022679"/>
    </source>
</evidence>
<dbReference type="GO" id="GO:0009443">
    <property type="term" value="P:pyridoxal 5'-phosphate salvage"/>
    <property type="evidence" value="ECO:0007669"/>
    <property type="project" value="InterPro"/>
</dbReference>
<evidence type="ECO:0000313" key="8">
    <source>
        <dbReference type="Proteomes" id="UP000247973"/>
    </source>
</evidence>
<keyword evidence="4 7" id="KW-0418">Kinase</keyword>
<dbReference type="OrthoDB" id="9800808at2"/>
<dbReference type="InterPro" id="IPR004625">
    <property type="entry name" value="PyrdxlKinase"/>
</dbReference>
<organism evidence="7 8">
    <name type="scientific">Dysgonomonas alginatilytica</name>
    <dbReference type="NCBI Taxonomy" id="1605892"/>
    <lineage>
        <taxon>Bacteria</taxon>
        <taxon>Pseudomonadati</taxon>
        <taxon>Bacteroidota</taxon>
        <taxon>Bacteroidia</taxon>
        <taxon>Bacteroidales</taxon>
        <taxon>Dysgonomonadaceae</taxon>
        <taxon>Dysgonomonas</taxon>
    </lineage>
</organism>
<keyword evidence="8" id="KW-1185">Reference proteome</keyword>
<dbReference type="NCBIfam" id="TIGR00687">
    <property type="entry name" value="pyridox_kin"/>
    <property type="match status" value="1"/>
</dbReference>
<dbReference type="CDD" id="cd01173">
    <property type="entry name" value="pyridoxal_pyridoxamine_kinase"/>
    <property type="match status" value="1"/>
</dbReference>
<evidence type="ECO:0000259" key="6">
    <source>
        <dbReference type="Pfam" id="PF08543"/>
    </source>
</evidence>
<evidence type="ECO:0000256" key="1">
    <source>
        <dbReference type="ARBA" id="ARBA00012104"/>
    </source>
</evidence>
<accession>A0A2V3PTA7</accession>
<dbReference type="EC" id="2.7.1.35" evidence="1"/>
<dbReference type="InterPro" id="IPR013749">
    <property type="entry name" value="PM/HMP-P_kinase-1"/>
</dbReference>
<evidence type="ECO:0000313" key="7">
    <source>
        <dbReference type="EMBL" id="PXV66322.1"/>
    </source>
</evidence>
<dbReference type="EMBL" id="QICL01000005">
    <property type="protein sequence ID" value="PXV66322.1"/>
    <property type="molecule type" value="Genomic_DNA"/>
</dbReference>
<dbReference type="PANTHER" id="PTHR10534:SF2">
    <property type="entry name" value="PYRIDOXAL KINASE"/>
    <property type="match status" value="1"/>
</dbReference>
<sequence length="274" mass="30372">MKNKILSIQSKVVYGYVGNNIAELAIQLHGLDVISFPTVFLSAHTGHRPIHGKAISKEFFEDLIQGIEEIDVLDSIFCAVTGYIGSEEILLSSSEFIQRIKKAYPEKLYICDPVMGDINTGLYVPESVAAKLMATLIPFCDILTPNFFELEYILQRKITTIDEIAESIKINSLLNKKIIIATGCRLEDTPKGQIETIVIDGDKIERIYSHNIDIDTVGTGDLFTAIFASQLAKGRDIVAATIIASETICSVLGYIVEKGMDEMNAECLLKYIRE</sequence>
<dbReference type="GO" id="GO:0005829">
    <property type="term" value="C:cytosol"/>
    <property type="evidence" value="ECO:0007669"/>
    <property type="project" value="TreeGrafter"/>
</dbReference>
<keyword evidence="2" id="KW-0808">Transferase</keyword>
<proteinExistence type="predicted"/>
<dbReference type="SUPFAM" id="SSF53613">
    <property type="entry name" value="Ribokinase-like"/>
    <property type="match status" value="1"/>
</dbReference>
<evidence type="ECO:0000256" key="3">
    <source>
        <dbReference type="ARBA" id="ARBA00022741"/>
    </source>
</evidence>
<dbReference type="PANTHER" id="PTHR10534">
    <property type="entry name" value="PYRIDOXAL KINASE"/>
    <property type="match status" value="1"/>
</dbReference>
<keyword evidence="3" id="KW-0547">Nucleotide-binding</keyword>
<evidence type="ECO:0000256" key="5">
    <source>
        <dbReference type="ARBA" id="ARBA00022840"/>
    </source>
</evidence>